<dbReference type="SUPFAM" id="SSF51395">
    <property type="entry name" value="FMN-linked oxidoreductases"/>
    <property type="match status" value="1"/>
</dbReference>
<protein>
    <submittedName>
        <fullName evidence="7">2,4-dienoyl-CoA reductase</fullName>
    </submittedName>
</protein>
<keyword evidence="5" id="KW-0560">Oxidoreductase</keyword>
<dbReference type="STRING" id="683125.SAMN05660206_1026"/>
<dbReference type="RefSeq" id="WP_093363586.1">
    <property type="nucleotide sequence ID" value="NZ_FOZZ01000002.1"/>
</dbReference>
<name>A0A1I6PXC2_9SPHI</name>
<dbReference type="InterPro" id="IPR001155">
    <property type="entry name" value="OxRdtase_FMN_N"/>
</dbReference>
<dbReference type="InterPro" id="IPR044152">
    <property type="entry name" value="YqjM-like"/>
</dbReference>
<evidence type="ECO:0000313" key="7">
    <source>
        <dbReference type="EMBL" id="SFS44700.1"/>
    </source>
</evidence>
<dbReference type="Pfam" id="PF00724">
    <property type="entry name" value="Oxidored_FMN"/>
    <property type="match status" value="1"/>
</dbReference>
<evidence type="ECO:0000313" key="8">
    <source>
        <dbReference type="Proteomes" id="UP000198785"/>
    </source>
</evidence>
<evidence type="ECO:0000256" key="5">
    <source>
        <dbReference type="ARBA" id="ARBA00023002"/>
    </source>
</evidence>
<dbReference type="GO" id="GO:0050661">
    <property type="term" value="F:NADP binding"/>
    <property type="evidence" value="ECO:0007669"/>
    <property type="project" value="InterPro"/>
</dbReference>
<gene>
    <name evidence="7" type="ORF">SAMN05660206_1026</name>
</gene>
<reference evidence="7 8" key="1">
    <citation type="submission" date="2016-10" db="EMBL/GenBank/DDBJ databases">
        <authorList>
            <person name="de Groot N.N."/>
        </authorList>
    </citation>
    <scope>NUCLEOTIDE SEQUENCE [LARGE SCALE GENOMIC DNA]</scope>
    <source>
        <strain evidence="7 8">DSM 22789</strain>
    </source>
</reference>
<keyword evidence="4" id="KW-0521">NADP</keyword>
<evidence type="ECO:0000256" key="1">
    <source>
        <dbReference type="ARBA" id="ARBA00001917"/>
    </source>
</evidence>
<dbReference type="AlphaFoldDB" id="A0A1I6PXC2"/>
<feature type="domain" description="NADH:flavin oxidoreductase/NADH oxidase N-terminal" evidence="6">
    <location>
        <begin position="4"/>
        <end position="335"/>
    </location>
</feature>
<evidence type="ECO:0000256" key="3">
    <source>
        <dbReference type="ARBA" id="ARBA00022643"/>
    </source>
</evidence>
<dbReference type="PANTHER" id="PTHR43303">
    <property type="entry name" value="NADPH DEHYDROGENASE C23G7.10C-RELATED"/>
    <property type="match status" value="1"/>
</dbReference>
<keyword evidence="2" id="KW-0285">Flavoprotein</keyword>
<sequence>MKHLFSPLRLRDMTLKNRIALSPMQQYSAVDGIPGQWHLVHLGSRAVGGAGLILTECTAISPEAMCTLYDTGIWNEAQVAGWKFIVDFVHQQGAKMGVQLWHAGGKASSKHPNEGMKPLPLEEGGWIPKSSSATPINAHHPQAMTLQEIQEVKNQFAQAAKNAIKAGFDTIELHAAHGYLLHQFYSGLINKRTDEYGGSFENRIRLLVEVVNEVRNTIPDEMPLLVRLSAVDYSNEPEAWTLADSLKLTEILKDSGVDLITASGGGFVQVDPSIVKPNYQLPLATAIRESANMPVGTVGMITDAHQANAIIENSEADLIVIAREHLRNPYFAVDAAIELGQTPDVPWQYKRAY</sequence>
<comment type="cofactor">
    <cofactor evidence="1">
        <name>FMN</name>
        <dbReference type="ChEBI" id="CHEBI:58210"/>
    </cofactor>
</comment>
<dbReference type="EMBL" id="FOZZ01000002">
    <property type="protein sequence ID" value="SFS44700.1"/>
    <property type="molecule type" value="Genomic_DNA"/>
</dbReference>
<proteinExistence type="predicted"/>
<organism evidence="7 8">
    <name type="scientific">Sphingobacterium wenxiniae</name>
    <dbReference type="NCBI Taxonomy" id="683125"/>
    <lineage>
        <taxon>Bacteria</taxon>
        <taxon>Pseudomonadati</taxon>
        <taxon>Bacteroidota</taxon>
        <taxon>Sphingobacteriia</taxon>
        <taxon>Sphingobacteriales</taxon>
        <taxon>Sphingobacteriaceae</taxon>
        <taxon>Sphingobacterium</taxon>
    </lineage>
</organism>
<dbReference type="GO" id="GO:0003959">
    <property type="term" value="F:NADPH dehydrogenase activity"/>
    <property type="evidence" value="ECO:0007669"/>
    <property type="project" value="InterPro"/>
</dbReference>
<dbReference type="OrthoDB" id="9772736at2"/>
<dbReference type="PANTHER" id="PTHR43303:SF4">
    <property type="entry name" value="NADPH DEHYDROGENASE C23G7.10C-RELATED"/>
    <property type="match status" value="1"/>
</dbReference>
<dbReference type="GO" id="GO:0010181">
    <property type="term" value="F:FMN binding"/>
    <property type="evidence" value="ECO:0007669"/>
    <property type="project" value="InterPro"/>
</dbReference>
<keyword evidence="8" id="KW-1185">Reference proteome</keyword>
<evidence type="ECO:0000259" key="6">
    <source>
        <dbReference type="Pfam" id="PF00724"/>
    </source>
</evidence>
<dbReference type="CDD" id="cd02932">
    <property type="entry name" value="OYE_YqiM_FMN"/>
    <property type="match status" value="1"/>
</dbReference>
<dbReference type="Proteomes" id="UP000198785">
    <property type="component" value="Unassembled WGS sequence"/>
</dbReference>
<evidence type="ECO:0000256" key="2">
    <source>
        <dbReference type="ARBA" id="ARBA00022630"/>
    </source>
</evidence>
<accession>A0A1I6PXC2</accession>
<dbReference type="InterPro" id="IPR013785">
    <property type="entry name" value="Aldolase_TIM"/>
</dbReference>
<dbReference type="Gene3D" id="3.20.20.70">
    <property type="entry name" value="Aldolase class I"/>
    <property type="match status" value="1"/>
</dbReference>
<keyword evidence="3" id="KW-0288">FMN</keyword>
<evidence type="ECO:0000256" key="4">
    <source>
        <dbReference type="ARBA" id="ARBA00022857"/>
    </source>
</evidence>